<gene>
    <name evidence="3" type="ORF">M407DRAFT_22376</name>
</gene>
<evidence type="ECO:0000313" key="3">
    <source>
        <dbReference type="EMBL" id="KIO28487.1"/>
    </source>
</evidence>
<keyword evidence="2" id="KW-0472">Membrane</keyword>
<keyword evidence="4" id="KW-1185">Reference proteome</keyword>
<dbReference type="AlphaFoldDB" id="A0A0C3M489"/>
<reference evidence="4" key="2">
    <citation type="submission" date="2015-01" db="EMBL/GenBank/DDBJ databases">
        <title>Evolutionary Origins and Diversification of the Mycorrhizal Mutualists.</title>
        <authorList>
            <consortium name="DOE Joint Genome Institute"/>
            <consortium name="Mycorrhizal Genomics Consortium"/>
            <person name="Kohler A."/>
            <person name="Kuo A."/>
            <person name="Nagy L.G."/>
            <person name="Floudas D."/>
            <person name="Copeland A."/>
            <person name="Barry K.W."/>
            <person name="Cichocki N."/>
            <person name="Veneault-Fourrey C."/>
            <person name="LaButti K."/>
            <person name="Lindquist E.A."/>
            <person name="Lipzen A."/>
            <person name="Lundell T."/>
            <person name="Morin E."/>
            <person name="Murat C."/>
            <person name="Riley R."/>
            <person name="Ohm R."/>
            <person name="Sun H."/>
            <person name="Tunlid A."/>
            <person name="Henrissat B."/>
            <person name="Grigoriev I.V."/>
            <person name="Hibbett D.S."/>
            <person name="Martin F."/>
        </authorList>
    </citation>
    <scope>NUCLEOTIDE SEQUENCE [LARGE SCALE GENOMIC DNA]</scope>
    <source>
        <strain evidence="4">MUT 4182</strain>
    </source>
</reference>
<accession>A0A0C3M489</accession>
<evidence type="ECO:0000256" key="1">
    <source>
        <dbReference type="SAM" id="MobiDB-lite"/>
    </source>
</evidence>
<dbReference type="EMBL" id="KN822994">
    <property type="protein sequence ID" value="KIO28487.1"/>
    <property type="molecule type" value="Genomic_DNA"/>
</dbReference>
<reference evidence="3 4" key="1">
    <citation type="submission" date="2014-04" db="EMBL/GenBank/DDBJ databases">
        <authorList>
            <consortium name="DOE Joint Genome Institute"/>
            <person name="Kuo A."/>
            <person name="Girlanda M."/>
            <person name="Perotto S."/>
            <person name="Kohler A."/>
            <person name="Nagy L.G."/>
            <person name="Floudas D."/>
            <person name="Copeland A."/>
            <person name="Barry K.W."/>
            <person name="Cichocki N."/>
            <person name="Veneault-Fourrey C."/>
            <person name="LaButti K."/>
            <person name="Lindquist E.A."/>
            <person name="Lipzen A."/>
            <person name="Lundell T."/>
            <person name="Morin E."/>
            <person name="Murat C."/>
            <person name="Sun H."/>
            <person name="Tunlid A."/>
            <person name="Henrissat B."/>
            <person name="Grigoriev I.V."/>
            <person name="Hibbett D.S."/>
            <person name="Martin F."/>
            <person name="Nordberg H.P."/>
            <person name="Cantor M.N."/>
            <person name="Hua S.X."/>
        </authorList>
    </citation>
    <scope>NUCLEOTIDE SEQUENCE [LARGE SCALE GENOMIC DNA]</scope>
    <source>
        <strain evidence="3 4">MUT 4182</strain>
    </source>
</reference>
<feature type="transmembrane region" description="Helical" evidence="2">
    <location>
        <begin position="189"/>
        <end position="208"/>
    </location>
</feature>
<feature type="region of interest" description="Disordered" evidence="1">
    <location>
        <begin position="1"/>
        <end position="22"/>
    </location>
</feature>
<dbReference type="OrthoDB" id="3364069at2759"/>
<keyword evidence="2" id="KW-0812">Transmembrane</keyword>
<feature type="transmembrane region" description="Helical" evidence="2">
    <location>
        <begin position="147"/>
        <end position="169"/>
    </location>
</feature>
<name>A0A0C3M489_9AGAM</name>
<dbReference type="HOGENOM" id="CLU_894861_0_0_1"/>
<dbReference type="Proteomes" id="UP000054248">
    <property type="component" value="Unassembled WGS sequence"/>
</dbReference>
<sequence>MSSAVEAESAEKPPTKLSLSASSPQKIILPIPHRWFEVKQTPGMGLFSGFRSSSGGGYLLGHGKRKKDYGAIDDEGHPVGGPDSPSLVPKLPSSLHLPRSSSPMATVSPRNNRFRAYDLEDVLEVDEEEAEELVDVPYSTLVRNYTLVPISSLLFLLGLIILFTTVWPVTPPATPDNPSPPPSSPNHPWWRPHPSWAGLLVGASAWIISYTLRIPIYTLSTCFNSCTNPFTVALSTIFSIALEEGLRLGALVILGLRLDDPPASGSEEWDETWPRTGDEAFRKTFWVAVGWAIVEVAWSIAQGYEQVSVAF</sequence>
<organism evidence="3 4">
    <name type="scientific">Tulasnella calospora MUT 4182</name>
    <dbReference type="NCBI Taxonomy" id="1051891"/>
    <lineage>
        <taxon>Eukaryota</taxon>
        <taxon>Fungi</taxon>
        <taxon>Dikarya</taxon>
        <taxon>Basidiomycota</taxon>
        <taxon>Agaricomycotina</taxon>
        <taxon>Agaricomycetes</taxon>
        <taxon>Cantharellales</taxon>
        <taxon>Tulasnellaceae</taxon>
        <taxon>Tulasnella</taxon>
    </lineage>
</organism>
<evidence type="ECO:0000256" key="2">
    <source>
        <dbReference type="SAM" id="Phobius"/>
    </source>
</evidence>
<evidence type="ECO:0000313" key="4">
    <source>
        <dbReference type="Proteomes" id="UP000054248"/>
    </source>
</evidence>
<protein>
    <submittedName>
        <fullName evidence="3">Uncharacterized protein</fullName>
    </submittedName>
</protein>
<proteinExistence type="predicted"/>
<keyword evidence="2" id="KW-1133">Transmembrane helix</keyword>
<dbReference type="STRING" id="1051891.A0A0C3M489"/>